<evidence type="ECO:0000256" key="6">
    <source>
        <dbReference type="ARBA" id="ARBA00022842"/>
    </source>
</evidence>
<sequence length="316" mass="34554">MKQRWLRDCAVGQLRKPRNNDIESRVNTLNEHENEKVPYIVSGKSYTAVAINAASKAGEWIKSRLGTVEHLNTKQSPTDLVTEVDKGAEQMIRRLILTHFPDHAILGEESVEPGAEASARALEAAREEEYLWIIDPVDGTTNFVHSLPYYSVSIALAHRGEVIVGVIYDPSRDEMFVAEKGKGAYVHGNRMQASREETLGDSLVCIGFPPDRTYAQPLNMKITQVLTPQVRGIRALGSAALHLAYVASGRLSAYCEIGLNAWDVAAGALLVQESGGTITDTLGRPYDLSVRHIAATNTAIHSQLIQVLKEADATGL</sequence>
<dbReference type="EC" id="3.1.3.25" evidence="7"/>
<evidence type="ECO:0000256" key="3">
    <source>
        <dbReference type="ARBA" id="ARBA00009759"/>
    </source>
</evidence>
<dbReference type="SUPFAM" id="SSF56655">
    <property type="entry name" value="Carbohydrate phosphatase"/>
    <property type="match status" value="1"/>
</dbReference>
<dbReference type="InterPro" id="IPR022337">
    <property type="entry name" value="Inositol_monophosphatase_SuhB"/>
</dbReference>
<accession>A0ABU1QMZ5</accession>
<evidence type="ECO:0000256" key="2">
    <source>
        <dbReference type="ARBA" id="ARBA00001946"/>
    </source>
</evidence>
<evidence type="ECO:0000256" key="5">
    <source>
        <dbReference type="ARBA" id="ARBA00022801"/>
    </source>
</evidence>
<keyword evidence="5 7" id="KW-0378">Hydrolase</keyword>
<dbReference type="PRINTS" id="PR00377">
    <property type="entry name" value="IMPHPHTASES"/>
</dbReference>
<comment type="similarity">
    <text evidence="3 7">Belongs to the inositol monophosphatase superfamily.</text>
</comment>
<evidence type="ECO:0000256" key="4">
    <source>
        <dbReference type="ARBA" id="ARBA00022723"/>
    </source>
</evidence>
<comment type="catalytic activity">
    <reaction evidence="1 7">
        <text>a myo-inositol phosphate + H2O = myo-inositol + phosphate</text>
        <dbReference type="Rhea" id="RHEA:24056"/>
        <dbReference type="ChEBI" id="CHEBI:15377"/>
        <dbReference type="ChEBI" id="CHEBI:17268"/>
        <dbReference type="ChEBI" id="CHEBI:43474"/>
        <dbReference type="ChEBI" id="CHEBI:84139"/>
        <dbReference type="EC" id="3.1.3.25"/>
    </reaction>
</comment>
<keyword evidence="4 7" id="KW-0479">Metal-binding</keyword>
<dbReference type="InterPro" id="IPR020583">
    <property type="entry name" value="Inositol_monoP_metal-BS"/>
</dbReference>
<dbReference type="PROSITE" id="PS00630">
    <property type="entry name" value="IMP_2"/>
    <property type="match status" value="1"/>
</dbReference>
<dbReference type="PRINTS" id="PR01959">
    <property type="entry name" value="SBIMPHPHTASE"/>
</dbReference>
<dbReference type="EMBL" id="JAVDUG010000011">
    <property type="protein sequence ID" value="MDR6780948.1"/>
    <property type="molecule type" value="Genomic_DNA"/>
</dbReference>
<comment type="caution">
    <text evidence="8">The sequence shown here is derived from an EMBL/GenBank/DDBJ whole genome shotgun (WGS) entry which is preliminary data.</text>
</comment>
<organism evidence="8 9">
    <name type="scientific">Paenibacillus peoriae</name>
    <dbReference type="NCBI Taxonomy" id="59893"/>
    <lineage>
        <taxon>Bacteria</taxon>
        <taxon>Bacillati</taxon>
        <taxon>Bacillota</taxon>
        <taxon>Bacilli</taxon>
        <taxon>Bacillales</taxon>
        <taxon>Paenibacillaceae</taxon>
        <taxon>Paenibacillus</taxon>
    </lineage>
</organism>
<dbReference type="Gene3D" id="3.30.540.10">
    <property type="entry name" value="Fructose-1,6-Bisphosphatase, subunit A, domain 1"/>
    <property type="match status" value="1"/>
</dbReference>
<dbReference type="PANTHER" id="PTHR20854:SF4">
    <property type="entry name" value="INOSITOL-1-MONOPHOSPHATASE-RELATED"/>
    <property type="match status" value="1"/>
</dbReference>
<dbReference type="InterPro" id="IPR033942">
    <property type="entry name" value="IMPase"/>
</dbReference>
<comment type="cofactor">
    <cofactor evidence="2 7">
        <name>Mg(2+)</name>
        <dbReference type="ChEBI" id="CHEBI:18420"/>
    </cofactor>
</comment>
<evidence type="ECO:0000313" key="8">
    <source>
        <dbReference type="EMBL" id="MDR6780948.1"/>
    </source>
</evidence>
<protein>
    <recommendedName>
        <fullName evidence="7">Inositol-1-monophosphatase</fullName>
        <ecNumber evidence="7">3.1.3.25</ecNumber>
    </recommendedName>
</protein>
<dbReference type="PANTHER" id="PTHR20854">
    <property type="entry name" value="INOSITOL MONOPHOSPHATASE"/>
    <property type="match status" value="1"/>
</dbReference>
<dbReference type="GO" id="GO:0052834">
    <property type="term" value="F:inositol monophosphate phosphatase activity"/>
    <property type="evidence" value="ECO:0007669"/>
    <property type="project" value="UniProtKB-EC"/>
</dbReference>
<evidence type="ECO:0000256" key="7">
    <source>
        <dbReference type="RuleBase" id="RU364068"/>
    </source>
</evidence>
<gene>
    <name evidence="8" type="ORF">J2W98_005258</name>
</gene>
<dbReference type="CDD" id="cd01639">
    <property type="entry name" value="IMPase"/>
    <property type="match status" value="1"/>
</dbReference>
<evidence type="ECO:0000313" key="9">
    <source>
        <dbReference type="Proteomes" id="UP001266807"/>
    </source>
</evidence>
<proteinExistence type="inferred from homology"/>
<keyword evidence="6 7" id="KW-0460">Magnesium</keyword>
<evidence type="ECO:0000256" key="1">
    <source>
        <dbReference type="ARBA" id="ARBA00001033"/>
    </source>
</evidence>
<dbReference type="Gene3D" id="3.40.190.80">
    <property type="match status" value="1"/>
</dbReference>
<dbReference type="InterPro" id="IPR000760">
    <property type="entry name" value="Inositol_monophosphatase-like"/>
</dbReference>
<reference evidence="8 9" key="1">
    <citation type="submission" date="2023-07" db="EMBL/GenBank/DDBJ databases">
        <title>Sorghum-associated microbial communities from plants grown in Nebraska, USA.</title>
        <authorList>
            <person name="Schachtman D."/>
        </authorList>
    </citation>
    <scope>NUCLEOTIDE SEQUENCE [LARGE SCALE GENOMIC DNA]</scope>
    <source>
        <strain evidence="8 9">BE143</strain>
    </source>
</reference>
<dbReference type="Pfam" id="PF00459">
    <property type="entry name" value="Inositol_P"/>
    <property type="match status" value="1"/>
</dbReference>
<keyword evidence="9" id="KW-1185">Reference proteome</keyword>
<dbReference type="Proteomes" id="UP001266807">
    <property type="component" value="Unassembled WGS sequence"/>
</dbReference>
<dbReference type="PROSITE" id="PS00629">
    <property type="entry name" value="IMP_1"/>
    <property type="match status" value="1"/>
</dbReference>
<name>A0ABU1QMZ5_9BACL</name>
<dbReference type="InterPro" id="IPR020550">
    <property type="entry name" value="Inositol_monophosphatase_CS"/>
</dbReference>